<dbReference type="EMBL" id="JAVEPI010000001">
    <property type="protein sequence ID" value="KAK1444937.1"/>
    <property type="molecule type" value="Genomic_DNA"/>
</dbReference>
<dbReference type="GO" id="GO:0004674">
    <property type="term" value="F:protein serine/threonine kinase activity"/>
    <property type="evidence" value="ECO:0007669"/>
    <property type="project" value="UniProtKB-KW"/>
</dbReference>
<evidence type="ECO:0000256" key="4">
    <source>
        <dbReference type="ARBA" id="ARBA00022840"/>
    </source>
</evidence>
<accession>A0AAD8PGV7</accession>
<dbReference type="GO" id="GO:0005524">
    <property type="term" value="F:ATP binding"/>
    <property type="evidence" value="ECO:0007669"/>
    <property type="project" value="UniProtKB-UniRule"/>
</dbReference>
<evidence type="ECO:0000313" key="11">
    <source>
        <dbReference type="EMBL" id="KAK1444937.1"/>
    </source>
</evidence>
<evidence type="ECO:0000256" key="3">
    <source>
        <dbReference type="ARBA" id="ARBA00022777"/>
    </source>
</evidence>
<keyword evidence="8" id="KW-0723">Serine/threonine-protein kinase</keyword>
<dbReference type="InterPro" id="IPR011009">
    <property type="entry name" value="Kinase-like_dom_sf"/>
</dbReference>
<evidence type="ECO:0000256" key="7">
    <source>
        <dbReference type="PROSITE-ProRule" id="PRU10141"/>
    </source>
</evidence>
<dbReference type="Pfam" id="PF00069">
    <property type="entry name" value="Pkinase"/>
    <property type="match status" value="1"/>
</dbReference>
<dbReference type="GO" id="GO:0005634">
    <property type="term" value="C:nucleus"/>
    <property type="evidence" value="ECO:0007669"/>
    <property type="project" value="TreeGrafter"/>
</dbReference>
<dbReference type="SMART" id="SM00220">
    <property type="entry name" value="S_TKc"/>
    <property type="match status" value="1"/>
</dbReference>
<dbReference type="PROSITE" id="PS50011">
    <property type="entry name" value="PROTEIN_KINASE_DOM"/>
    <property type="match status" value="1"/>
</dbReference>
<gene>
    <name evidence="11" type="ORF">BgAZ_108430</name>
</gene>
<comment type="caution">
    <text evidence="11">The sequence shown here is derived from an EMBL/GenBank/DDBJ whole genome shotgun (WGS) entry which is preliminary data.</text>
</comment>
<organism evidence="11 12">
    <name type="scientific">Babesia gibsoni</name>
    <dbReference type="NCBI Taxonomy" id="33632"/>
    <lineage>
        <taxon>Eukaryota</taxon>
        <taxon>Sar</taxon>
        <taxon>Alveolata</taxon>
        <taxon>Apicomplexa</taxon>
        <taxon>Aconoidasida</taxon>
        <taxon>Piroplasmida</taxon>
        <taxon>Babesiidae</taxon>
        <taxon>Babesia</taxon>
    </lineage>
</organism>
<keyword evidence="5" id="KW-0652">Protein synthesis inhibitor</keyword>
<dbReference type="InterPro" id="IPR008271">
    <property type="entry name" value="Ser/Thr_kinase_AS"/>
</dbReference>
<feature type="binding site" evidence="7">
    <location>
        <position position="201"/>
    </location>
    <ligand>
        <name>ATP</name>
        <dbReference type="ChEBI" id="CHEBI:30616"/>
    </ligand>
</feature>
<proteinExistence type="inferred from homology"/>
<dbReference type="Proteomes" id="UP001230268">
    <property type="component" value="Unassembled WGS sequence"/>
</dbReference>
<dbReference type="InterPro" id="IPR000719">
    <property type="entry name" value="Prot_kinase_dom"/>
</dbReference>
<dbReference type="GO" id="GO:0003743">
    <property type="term" value="F:translation initiation factor activity"/>
    <property type="evidence" value="ECO:0007669"/>
    <property type="project" value="UniProtKB-KW"/>
</dbReference>
<keyword evidence="11" id="KW-0396">Initiation factor</keyword>
<dbReference type="PROSITE" id="PS00108">
    <property type="entry name" value="PROTEIN_KINASE_ST"/>
    <property type="match status" value="1"/>
</dbReference>
<keyword evidence="12" id="KW-1185">Reference proteome</keyword>
<comment type="similarity">
    <text evidence="6">Belongs to the protein kinase superfamily. Ser/Thr protein kinase family. GCN2 subfamily.</text>
</comment>
<evidence type="ECO:0000259" key="10">
    <source>
        <dbReference type="PROSITE" id="PS50011"/>
    </source>
</evidence>
<reference evidence="11" key="1">
    <citation type="submission" date="2023-08" db="EMBL/GenBank/DDBJ databases">
        <title>Draft sequence of the Babesia gibsoni genome.</title>
        <authorList>
            <person name="Yamagishi J.Y."/>
            <person name="Xuan X.X."/>
        </authorList>
    </citation>
    <scope>NUCLEOTIDE SEQUENCE</scope>
    <source>
        <strain evidence="11">Azabu</strain>
    </source>
</reference>
<feature type="region of interest" description="Disordered" evidence="9">
    <location>
        <begin position="79"/>
        <end position="113"/>
    </location>
</feature>
<dbReference type="PANTHER" id="PTHR11042:SF138">
    <property type="entry name" value="SERINE_THREONINE-PROTEIN KINASE IKS1-RELATED"/>
    <property type="match status" value="1"/>
</dbReference>
<sequence>MPKSEEIVLYSDDKAIVLYNEGDGIHVTERPCDRDIPPAQFANQCPLCGNSLDASQYTYVAHAYFYLLQRNFKKWEGRNNDQQKSYEPRSASVGRRCDPAQSLPSSDDGLRGQGITGCSLRGASISRRATITEDGAFETSYINSERHIDTPKHIPPELLVTGYYSRFFEEKAKLGSGSFGHVYYCVHIIDGFTLGEYAVKKLPVGDDRIWLRKIMREVKIRERLRHRNIVDYNHSWLEMHRLNEFCPYVPWLFVLMGYCNGGDLEGFIKLFGDQLDDEEVFVLLLDIVNGLSHLHRHSIIYRDLKPSNILLHLNKKEGVSAMISDFGTSELMAELGENHIIRQGFTGTVEYTAPELLETDQYGVFSSFYDTQSDMWSLGIILYYLCYSRLPYFDECPKKCRDKILTHRFLKLPKEPERRTELKMLIVALTQRTPELRPDCESILSDRRMLTLINDEDFIGMGKAKIAIKLSQIHSDISTKHNISNLISR</sequence>
<evidence type="ECO:0000313" key="12">
    <source>
        <dbReference type="Proteomes" id="UP001230268"/>
    </source>
</evidence>
<evidence type="ECO:0000256" key="1">
    <source>
        <dbReference type="ARBA" id="ARBA00022679"/>
    </source>
</evidence>
<protein>
    <submittedName>
        <fullName evidence="11">Eukaryotic translation initiation factor 2-alpha kinase like protein</fullName>
    </submittedName>
</protein>
<dbReference type="Gene3D" id="3.30.200.20">
    <property type="entry name" value="Phosphorylase Kinase, domain 1"/>
    <property type="match status" value="1"/>
</dbReference>
<evidence type="ECO:0000256" key="5">
    <source>
        <dbReference type="ARBA" id="ARBA00023193"/>
    </source>
</evidence>
<keyword evidence="4 7" id="KW-0067">ATP-binding</keyword>
<dbReference type="CDD" id="cd00180">
    <property type="entry name" value="PKc"/>
    <property type="match status" value="1"/>
</dbReference>
<evidence type="ECO:0000256" key="6">
    <source>
        <dbReference type="ARBA" id="ARBA00037982"/>
    </source>
</evidence>
<dbReference type="SUPFAM" id="SSF56112">
    <property type="entry name" value="Protein kinase-like (PK-like)"/>
    <property type="match status" value="1"/>
</dbReference>
<dbReference type="PROSITE" id="PS00107">
    <property type="entry name" value="PROTEIN_KINASE_ATP"/>
    <property type="match status" value="1"/>
</dbReference>
<dbReference type="AlphaFoldDB" id="A0AAD8PGV7"/>
<name>A0AAD8PGV7_BABGI</name>
<keyword evidence="1" id="KW-0808">Transferase</keyword>
<dbReference type="InterPro" id="IPR017441">
    <property type="entry name" value="Protein_kinase_ATP_BS"/>
</dbReference>
<evidence type="ECO:0000256" key="8">
    <source>
        <dbReference type="RuleBase" id="RU000304"/>
    </source>
</evidence>
<dbReference type="InterPro" id="IPR050339">
    <property type="entry name" value="CC_SR_Kinase"/>
</dbReference>
<keyword evidence="2 7" id="KW-0547">Nucleotide-binding</keyword>
<evidence type="ECO:0000256" key="2">
    <source>
        <dbReference type="ARBA" id="ARBA00022741"/>
    </source>
</evidence>
<feature type="domain" description="Protein kinase" evidence="10">
    <location>
        <begin position="168"/>
        <end position="459"/>
    </location>
</feature>
<keyword evidence="11" id="KW-0648">Protein biosynthesis</keyword>
<dbReference type="Gene3D" id="1.10.510.10">
    <property type="entry name" value="Transferase(Phosphotransferase) domain 1"/>
    <property type="match status" value="1"/>
</dbReference>
<dbReference type="GO" id="GO:0017148">
    <property type="term" value="P:negative regulation of translation"/>
    <property type="evidence" value="ECO:0007669"/>
    <property type="project" value="UniProtKB-KW"/>
</dbReference>
<dbReference type="PANTHER" id="PTHR11042">
    <property type="entry name" value="EUKARYOTIC TRANSLATION INITIATION FACTOR 2-ALPHA KINASE EIF2-ALPHA KINASE -RELATED"/>
    <property type="match status" value="1"/>
</dbReference>
<dbReference type="GO" id="GO:0005737">
    <property type="term" value="C:cytoplasm"/>
    <property type="evidence" value="ECO:0007669"/>
    <property type="project" value="TreeGrafter"/>
</dbReference>
<keyword evidence="3 11" id="KW-0418">Kinase</keyword>
<evidence type="ECO:0000256" key="9">
    <source>
        <dbReference type="SAM" id="MobiDB-lite"/>
    </source>
</evidence>